<dbReference type="Proteomes" id="UP001157069">
    <property type="component" value="Unassembled WGS sequence"/>
</dbReference>
<organism evidence="2 3">
    <name type="scientific">Homoserinibacter gongjuensis</name>
    <dbReference type="NCBI Taxonomy" id="1162968"/>
    <lineage>
        <taxon>Bacteria</taxon>
        <taxon>Bacillati</taxon>
        <taxon>Actinomycetota</taxon>
        <taxon>Actinomycetes</taxon>
        <taxon>Micrococcales</taxon>
        <taxon>Microbacteriaceae</taxon>
        <taxon>Homoserinibacter</taxon>
    </lineage>
</organism>
<protein>
    <submittedName>
        <fullName evidence="2">Membrane protein</fullName>
    </submittedName>
</protein>
<sequence length="223" mass="23312">MRGSSRASRGGAWVAVGLILLNLIPIVSGSLRLTQLGGGPELLPEAARFTSFPLPVVTHIVAATLFSVLGAFQFLPGLRRGRRSWHKLVGRVLIPAGFLVALSGMWMGALSDLPAGDGPALLVLRLGFGGYMLASLALGIRAIVRRRFAVHGAWMTRAYAIGVAAGTQAIFLIPVSMLLEPSHQAGRAIAMGLAWVANLAVAEVAIRRRGVAASAPRPVADGV</sequence>
<feature type="transmembrane region" description="Helical" evidence="1">
    <location>
        <begin position="52"/>
        <end position="76"/>
    </location>
</feature>
<evidence type="ECO:0000313" key="3">
    <source>
        <dbReference type="Proteomes" id="UP001157069"/>
    </source>
</evidence>
<feature type="transmembrane region" description="Helical" evidence="1">
    <location>
        <begin position="88"/>
        <end position="110"/>
    </location>
</feature>
<feature type="transmembrane region" description="Helical" evidence="1">
    <location>
        <begin position="122"/>
        <end position="144"/>
    </location>
</feature>
<feature type="transmembrane region" description="Helical" evidence="1">
    <location>
        <begin position="185"/>
        <end position="206"/>
    </location>
</feature>
<dbReference type="InterPro" id="IPR018750">
    <property type="entry name" value="DUF2306_membrane"/>
</dbReference>
<accession>A0ABQ6JUU6</accession>
<keyword evidence="1" id="KW-0472">Membrane</keyword>
<gene>
    <name evidence="2" type="ORF">GCM10025869_15840</name>
</gene>
<evidence type="ECO:0000313" key="2">
    <source>
        <dbReference type="EMBL" id="GMA91055.1"/>
    </source>
</evidence>
<keyword evidence="1" id="KW-0812">Transmembrane</keyword>
<dbReference type="EMBL" id="BSVA01000001">
    <property type="protein sequence ID" value="GMA91055.1"/>
    <property type="molecule type" value="Genomic_DNA"/>
</dbReference>
<evidence type="ECO:0000256" key="1">
    <source>
        <dbReference type="SAM" id="Phobius"/>
    </source>
</evidence>
<dbReference type="Pfam" id="PF10067">
    <property type="entry name" value="DUF2306"/>
    <property type="match status" value="1"/>
</dbReference>
<reference evidence="3" key="1">
    <citation type="journal article" date="2019" name="Int. J. Syst. Evol. Microbiol.">
        <title>The Global Catalogue of Microorganisms (GCM) 10K type strain sequencing project: providing services to taxonomists for standard genome sequencing and annotation.</title>
        <authorList>
            <consortium name="The Broad Institute Genomics Platform"/>
            <consortium name="The Broad Institute Genome Sequencing Center for Infectious Disease"/>
            <person name="Wu L."/>
            <person name="Ma J."/>
        </authorList>
    </citation>
    <scope>NUCLEOTIDE SEQUENCE [LARGE SCALE GENOMIC DNA]</scope>
    <source>
        <strain evidence="3">NBRC 108755</strain>
    </source>
</reference>
<keyword evidence="3" id="KW-1185">Reference proteome</keyword>
<name>A0ABQ6JUU6_9MICO</name>
<proteinExistence type="predicted"/>
<dbReference type="RefSeq" id="WP_284299188.1">
    <property type="nucleotide sequence ID" value="NZ_BSVA01000001.1"/>
</dbReference>
<feature type="transmembrane region" description="Helical" evidence="1">
    <location>
        <begin position="12"/>
        <end position="32"/>
    </location>
</feature>
<feature type="transmembrane region" description="Helical" evidence="1">
    <location>
        <begin position="156"/>
        <end position="179"/>
    </location>
</feature>
<comment type="caution">
    <text evidence="2">The sequence shown here is derived from an EMBL/GenBank/DDBJ whole genome shotgun (WGS) entry which is preliminary data.</text>
</comment>
<keyword evidence="1" id="KW-1133">Transmembrane helix</keyword>